<dbReference type="InterPro" id="IPR010998">
    <property type="entry name" value="Integrase_recombinase_N"/>
</dbReference>
<accession>A0A6V8NUF9</accession>
<dbReference type="CDD" id="cd00798">
    <property type="entry name" value="INT_XerDC_C"/>
    <property type="match status" value="1"/>
</dbReference>
<keyword evidence="3 9" id="KW-0132">Cell division</keyword>
<dbReference type="SUPFAM" id="SSF56349">
    <property type="entry name" value="DNA breaking-rejoining enzymes"/>
    <property type="match status" value="1"/>
</dbReference>
<dbReference type="Pfam" id="PF00589">
    <property type="entry name" value="Phage_integrase"/>
    <property type="match status" value="1"/>
</dbReference>
<dbReference type="Gene3D" id="1.10.443.10">
    <property type="entry name" value="Intergrase catalytic core"/>
    <property type="match status" value="1"/>
</dbReference>
<feature type="active site" evidence="9">
    <location>
        <position position="246"/>
    </location>
</feature>
<dbReference type="GO" id="GO:0007059">
    <property type="term" value="P:chromosome segregation"/>
    <property type="evidence" value="ECO:0007669"/>
    <property type="project" value="UniProtKB-UniRule"/>
</dbReference>
<dbReference type="GO" id="GO:0051301">
    <property type="term" value="P:cell division"/>
    <property type="evidence" value="ECO:0007669"/>
    <property type="project" value="UniProtKB-KW"/>
</dbReference>
<dbReference type="Pfam" id="PF02899">
    <property type="entry name" value="Phage_int_SAM_1"/>
    <property type="match status" value="1"/>
</dbReference>
<feature type="active site" evidence="9">
    <location>
        <position position="146"/>
    </location>
</feature>
<evidence type="ECO:0000256" key="5">
    <source>
        <dbReference type="ARBA" id="ARBA00022908"/>
    </source>
</evidence>
<keyword evidence="4 9" id="KW-0159">Chromosome partition</keyword>
<dbReference type="RefSeq" id="WP_176235717.1">
    <property type="nucleotide sequence ID" value="NZ_BLSD01000051.1"/>
</dbReference>
<dbReference type="EMBL" id="BLRW01000047">
    <property type="protein sequence ID" value="GFP23064.1"/>
    <property type="molecule type" value="Genomic_DNA"/>
</dbReference>
<dbReference type="InterPro" id="IPR002104">
    <property type="entry name" value="Integrase_catalytic"/>
</dbReference>
<name>A0A6V8NUF9_9ACTN</name>
<feature type="domain" description="Tyr recombinase" evidence="10">
    <location>
        <begin position="106"/>
        <end position="294"/>
    </location>
</feature>
<evidence type="ECO:0000256" key="8">
    <source>
        <dbReference type="ARBA" id="ARBA00023306"/>
    </source>
</evidence>
<keyword evidence="8 9" id="KW-0131">Cell cycle</keyword>
<evidence type="ECO:0000259" key="10">
    <source>
        <dbReference type="PROSITE" id="PS51898"/>
    </source>
</evidence>
<dbReference type="PROSITE" id="PS51898">
    <property type="entry name" value="TYR_RECOMBINASE"/>
    <property type="match status" value="1"/>
</dbReference>
<sequence length="300" mass="34932">MENLKDNFITYLRAVKNVSPHTLRAYGSDLDQFLEYWQKRGAGNLALADHRFFRRYLSHLQALNYSRSTLSRKLTSLRRFFNHLEMEGVISTNLLSSLSSPPKEKRLPIFLKLEEMLQLLDSPFYKTLLGCRDRALLEVLYATGMRVGELVALDLSHLALERKEIRIMAKGRRERILFLNQRAVQALKDYLSTSRMELMRRERTKARTTEALFLNRKGSRLSSRGVRYVVAKYVRRIHLIKKVSPHSIRHSFATHLLEAGADIRAVQELLGHIDLSTTQIYTHVGIKRLKKIYQMAHPRS</sequence>
<comment type="caution">
    <text evidence="12">The sequence shown here is derived from an EMBL/GenBank/DDBJ whole genome shotgun (WGS) entry which is preliminary data.</text>
</comment>
<dbReference type="PROSITE" id="PS51900">
    <property type="entry name" value="CB"/>
    <property type="match status" value="1"/>
</dbReference>
<dbReference type="InterPro" id="IPR044068">
    <property type="entry name" value="CB"/>
</dbReference>
<feature type="active site" evidence="9">
    <location>
        <position position="170"/>
    </location>
</feature>
<feature type="domain" description="Core-binding (CB)" evidence="11">
    <location>
        <begin position="1"/>
        <end position="85"/>
    </location>
</feature>
<keyword evidence="7 9" id="KW-0233">DNA recombination</keyword>
<dbReference type="InterPro" id="IPR023009">
    <property type="entry name" value="Tyrosine_recombinase_XerC/XerD"/>
</dbReference>
<feature type="active site" evidence="9">
    <location>
        <position position="249"/>
    </location>
</feature>
<evidence type="ECO:0000256" key="3">
    <source>
        <dbReference type="ARBA" id="ARBA00022618"/>
    </source>
</evidence>
<dbReference type="GO" id="GO:0009037">
    <property type="term" value="F:tyrosine-based site-specific recombinase activity"/>
    <property type="evidence" value="ECO:0007669"/>
    <property type="project" value="UniProtKB-UniRule"/>
</dbReference>
<comment type="subcellular location">
    <subcellularLocation>
        <location evidence="1 9">Cytoplasm</location>
    </subcellularLocation>
</comment>
<gene>
    <name evidence="9" type="primary">xerC</name>
    <name evidence="12" type="ORF">HKBW3S09_00531</name>
</gene>
<dbReference type="GO" id="GO:0005737">
    <property type="term" value="C:cytoplasm"/>
    <property type="evidence" value="ECO:0007669"/>
    <property type="project" value="UniProtKB-SubCell"/>
</dbReference>
<dbReference type="NCBIfam" id="NF040815">
    <property type="entry name" value="recomb_XerA_Arch"/>
    <property type="match status" value="1"/>
</dbReference>
<organism evidence="12 13">
    <name type="scientific">Candidatus Hakubella thermalkaliphila</name>
    <dbReference type="NCBI Taxonomy" id="2754717"/>
    <lineage>
        <taxon>Bacteria</taxon>
        <taxon>Bacillati</taxon>
        <taxon>Actinomycetota</taxon>
        <taxon>Actinomycetota incertae sedis</taxon>
        <taxon>Candidatus Hakubellales</taxon>
        <taxon>Candidatus Hakubellaceae</taxon>
        <taxon>Candidatus Hakubella</taxon>
    </lineage>
</organism>
<evidence type="ECO:0000256" key="6">
    <source>
        <dbReference type="ARBA" id="ARBA00023125"/>
    </source>
</evidence>
<dbReference type="InterPro" id="IPR011010">
    <property type="entry name" value="DNA_brk_join_enz"/>
</dbReference>
<dbReference type="Gene3D" id="1.10.150.130">
    <property type="match status" value="1"/>
</dbReference>
<comment type="subunit">
    <text evidence="9">Forms a cyclic heterotetrameric complex composed of two molecules of XerC and two molecules of XerD.</text>
</comment>
<proteinExistence type="inferred from homology"/>
<evidence type="ECO:0000256" key="1">
    <source>
        <dbReference type="ARBA" id="ARBA00004496"/>
    </source>
</evidence>
<feature type="active site" evidence="9">
    <location>
        <position position="272"/>
    </location>
</feature>
<keyword evidence="2 9" id="KW-0963">Cytoplasm</keyword>
<dbReference type="InterPro" id="IPR050090">
    <property type="entry name" value="Tyrosine_recombinase_XerCD"/>
</dbReference>
<keyword evidence="6 9" id="KW-0238">DNA-binding</keyword>
<evidence type="ECO:0000313" key="12">
    <source>
        <dbReference type="EMBL" id="GFP23064.1"/>
    </source>
</evidence>
<dbReference type="InterPro" id="IPR004107">
    <property type="entry name" value="Integrase_SAM-like_N"/>
</dbReference>
<dbReference type="NCBIfam" id="NF001399">
    <property type="entry name" value="PRK00283.1"/>
    <property type="match status" value="1"/>
</dbReference>
<dbReference type="GO" id="GO:0006313">
    <property type="term" value="P:DNA transposition"/>
    <property type="evidence" value="ECO:0007669"/>
    <property type="project" value="UniProtKB-UniRule"/>
</dbReference>
<evidence type="ECO:0000256" key="9">
    <source>
        <dbReference type="HAMAP-Rule" id="MF_01808"/>
    </source>
</evidence>
<reference evidence="12 13" key="1">
    <citation type="journal article" date="2020" name="Front. Microbiol.">
        <title>Single-cell genomics of novel Actinobacteria with the Wood-Ljungdahl pathway discovered in a serpentinizing system.</title>
        <authorList>
            <person name="Merino N."/>
            <person name="Kawai M."/>
            <person name="Boyd E.S."/>
            <person name="Colman D.R."/>
            <person name="McGlynn S.E."/>
            <person name="Nealson K.H."/>
            <person name="Kurokawa K."/>
            <person name="Hongoh Y."/>
        </authorList>
    </citation>
    <scope>NUCLEOTIDE SEQUENCE [LARGE SCALE GENOMIC DNA]</scope>
    <source>
        <strain evidence="12 13">S09_30</strain>
    </source>
</reference>
<evidence type="ECO:0000256" key="7">
    <source>
        <dbReference type="ARBA" id="ARBA00023172"/>
    </source>
</evidence>
<evidence type="ECO:0000259" key="11">
    <source>
        <dbReference type="PROSITE" id="PS51900"/>
    </source>
</evidence>
<dbReference type="PANTHER" id="PTHR30349">
    <property type="entry name" value="PHAGE INTEGRASE-RELATED"/>
    <property type="match status" value="1"/>
</dbReference>
<keyword evidence="5 9" id="KW-0229">DNA integration</keyword>
<evidence type="ECO:0000256" key="4">
    <source>
        <dbReference type="ARBA" id="ARBA00022829"/>
    </source>
</evidence>
<evidence type="ECO:0000313" key="13">
    <source>
        <dbReference type="Proteomes" id="UP000585609"/>
    </source>
</evidence>
<protein>
    <recommendedName>
        <fullName evidence="9">Tyrosine recombinase XerC</fullName>
    </recommendedName>
</protein>
<comment type="similarity">
    <text evidence="9">Belongs to the 'phage' integrase family. XerC subfamily.</text>
</comment>
<dbReference type="GO" id="GO:0003677">
    <property type="term" value="F:DNA binding"/>
    <property type="evidence" value="ECO:0007669"/>
    <property type="project" value="UniProtKB-UniRule"/>
</dbReference>
<dbReference type="HAMAP" id="MF_01808">
    <property type="entry name" value="Recomb_XerC_XerD"/>
    <property type="match status" value="1"/>
</dbReference>
<dbReference type="Proteomes" id="UP000585609">
    <property type="component" value="Unassembled WGS sequence"/>
</dbReference>
<dbReference type="AlphaFoldDB" id="A0A6V8NUF9"/>
<dbReference type="PANTHER" id="PTHR30349:SF77">
    <property type="entry name" value="TYROSINE RECOMBINASE XERC"/>
    <property type="match status" value="1"/>
</dbReference>
<dbReference type="InterPro" id="IPR013762">
    <property type="entry name" value="Integrase-like_cat_sf"/>
</dbReference>
<feature type="active site" description="O-(3'-phospho-DNA)-tyrosine intermediate" evidence="9">
    <location>
        <position position="281"/>
    </location>
</feature>
<evidence type="ECO:0000256" key="2">
    <source>
        <dbReference type="ARBA" id="ARBA00022490"/>
    </source>
</evidence>
<comment type="function">
    <text evidence="9">Site-specific tyrosine recombinase, which acts by catalyzing the cutting and rejoining of the recombining DNA molecules. The XerC-XerD complex is essential to convert dimers of the bacterial chromosome into monomers to permit their segregation at cell division. It also contributes to the segregational stability of plasmids.</text>
</comment>